<feature type="coiled-coil region" evidence="1">
    <location>
        <begin position="81"/>
        <end position="281"/>
    </location>
</feature>
<gene>
    <name evidence="3" type="ORF">Atai01_25440</name>
</gene>
<keyword evidence="4" id="KW-1185">Reference proteome</keyword>
<organism evidence="3 4">
    <name type="scientific">Amycolatopsis taiwanensis</name>
    <dbReference type="NCBI Taxonomy" id="342230"/>
    <lineage>
        <taxon>Bacteria</taxon>
        <taxon>Bacillati</taxon>
        <taxon>Actinomycetota</taxon>
        <taxon>Actinomycetes</taxon>
        <taxon>Pseudonocardiales</taxon>
        <taxon>Pseudonocardiaceae</taxon>
        <taxon>Amycolatopsis</taxon>
    </lineage>
</organism>
<evidence type="ECO:0000256" key="1">
    <source>
        <dbReference type="SAM" id="Coils"/>
    </source>
</evidence>
<feature type="region of interest" description="Disordered" evidence="2">
    <location>
        <begin position="300"/>
        <end position="333"/>
    </location>
</feature>
<accession>A0A9W6QZY8</accession>
<dbReference type="Proteomes" id="UP001165136">
    <property type="component" value="Unassembled WGS sequence"/>
</dbReference>
<evidence type="ECO:0000256" key="2">
    <source>
        <dbReference type="SAM" id="MobiDB-lite"/>
    </source>
</evidence>
<dbReference type="EMBL" id="BSTI01000005">
    <property type="protein sequence ID" value="GLY65925.1"/>
    <property type="molecule type" value="Genomic_DNA"/>
</dbReference>
<protein>
    <recommendedName>
        <fullName evidence="5">Cell division protein DivIVA</fullName>
    </recommendedName>
</protein>
<sequence>MERRMRESGDGRVPGPAGAPVDAQAAGNHTEVLRMVAVDAREDLVPLRTDFDRAWRGYDTRQVREYVLGIESELRLLISDRDAAAANAEDLARQLEELRSENDRLREKVDRVSRTPIEPDGLSERLLRMVELAEDEAAEITERARAAAERSWAAAEQAGRRLRERHERMVTELDERRRELAAEHDQLMARTRAEVDVMAKQAAQNRRKQEEQAARRREQIENDFAQVMAARRAKALQDIAERERHAKQEADRLIAEATDAAKQLMDEAQAKADVMDELRRRTAEGLQATFKLLSEAAPLLSEPFQVPEPRNENVSEAGTSGNGRETSSEPVAG</sequence>
<feature type="compositionally biased region" description="Basic and acidic residues" evidence="2">
    <location>
        <begin position="1"/>
        <end position="10"/>
    </location>
</feature>
<name>A0A9W6QZY8_9PSEU</name>
<evidence type="ECO:0000313" key="3">
    <source>
        <dbReference type="EMBL" id="GLY65925.1"/>
    </source>
</evidence>
<keyword evidence="1" id="KW-0175">Coiled coil</keyword>
<comment type="caution">
    <text evidence="3">The sequence shown here is derived from an EMBL/GenBank/DDBJ whole genome shotgun (WGS) entry which is preliminary data.</text>
</comment>
<feature type="region of interest" description="Disordered" evidence="2">
    <location>
        <begin position="1"/>
        <end position="27"/>
    </location>
</feature>
<evidence type="ECO:0000313" key="4">
    <source>
        <dbReference type="Proteomes" id="UP001165136"/>
    </source>
</evidence>
<dbReference type="AlphaFoldDB" id="A0A9W6QZY8"/>
<proteinExistence type="predicted"/>
<evidence type="ECO:0008006" key="5">
    <source>
        <dbReference type="Google" id="ProtNLM"/>
    </source>
</evidence>
<reference evidence="3" key="1">
    <citation type="submission" date="2023-03" db="EMBL/GenBank/DDBJ databases">
        <title>Amycolatopsis taiwanensis NBRC 103393.</title>
        <authorList>
            <person name="Ichikawa N."/>
            <person name="Sato H."/>
            <person name="Tonouchi N."/>
        </authorList>
    </citation>
    <scope>NUCLEOTIDE SEQUENCE</scope>
    <source>
        <strain evidence="3">NBRC 103393</strain>
    </source>
</reference>
<feature type="compositionally biased region" description="Polar residues" evidence="2">
    <location>
        <begin position="312"/>
        <end position="333"/>
    </location>
</feature>